<sequence>MILFSVSAAIVNHNTSRAGADQGDGTVLFLAFTPEIPRVLFHAANIPPDSPATSAVHLYL</sequence>
<accession>A0A5B7HNB6</accession>
<gene>
    <name evidence="1" type="ORF">E2C01_067136</name>
</gene>
<keyword evidence="2" id="KW-1185">Reference proteome</keyword>
<evidence type="ECO:0000313" key="1">
    <source>
        <dbReference type="EMBL" id="MPC72822.1"/>
    </source>
</evidence>
<dbReference type="Proteomes" id="UP000324222">
    <property type="component" value="Unassembled WGS sequence"/>
</dbReference>
<dbReference type="AlphaFoldDB" id="A0A5B7HNB6"/>
<proteinExistence type="predicted"/>
<reference evidence="1 2" key="1">
    <citation type="submission" date="2019-05" db="EMBL/GenBank/DDBJ databases">
        <title>Another draft genome of Portunus trituberculatus and its Hox gene families provides insights of decapod evolution.</title>
        <authorList>
            <person name="Jeong J.-H."/>
            <person name="Song I."/>
            <person name="Kim S."/>
            <person name="Choi T."/>
            <person name="Kim D."/>
            <person name="Ryu S."/>
            <person name="Kim W."/>
        </authorList>
    </citation>
    <scope>NUCLEOTIDE SEQUENCE [LARGE SCALE GENOMIC DNA]</scope>
    <source>
        <tissue evidence="1">Muscle</tissue>
    </source>
</reference>
<comment type="caution">
    <text evidence="1">The sequence shown here is derived from an EMBL/GenBank/DDBJ whole genome shotgun (WGS) entry which is preliminary data.</text>
</comment>
<name>A0A5B7HNB6_PORTR</name>
<dbReference type="EMBL" id="VSRR010035484">
    <property type="protein sequence ID" value="MPC72822.1"/>
    <property type="molecule type" value="Genomic_DNA"/>
</dbReference>
<organism evidence="1 2">
    <name type="scientific">Portunus trituberculatus</name>
    <name type="common">Swimming crab</name>
    <name type="synonym">Neptunus trituberculatus</name>
    <dbReference type="NCBI Taxonomy" id="210409"/>
    <lineage>
        <taxon>Eukaryota</taxon>
        <taxon>Metazoa</taxon>
        <taxon>Ecdysozoa</taxon>
        <taxon>Arthropoda</taxon>
        <taxon>Crustacea</taxon>
        <taxon>Multicrustacea</taxon>
        <taxon>Malacostraca</taxon>
        <taxon>Eumalacostraca</taxon>
        <taxon>Eucarida</taxon>
        <taxon>Decapoda</taxon>
        <taxon>Pleocyemata</taxon>
        <taxon>Brachyura</taxon>
        <taxon>Eubrachyura</taxon>
        <taxon>Portunoidea</taxon>
        <taxon>Portunidae</taxon>
        <taxon>Portuninae</taxon>
        <taxon>Portunus</taxon>
    </lineage>
</organism>
<protein>
    <submittedName>
        <fullName evidence="1">Uncharacterized protein</fullName>
    </submittedName>
</protein>
<evidence type="ECO:0000313" key="2">
    <source>
        <dbReference type="Proteomes" id="UP000324222"/>
    </source>
</evidence>